<dbReference type="STRING" id="1423804.FD14_GL001153"/>
<protein>
    <submittedName>
        <fullName evidence="1">Uncharacterized protein</fullName>
    </submittedName>
</protein>
<organism evidence="1 2">
    <name type="scientific">Secundilactobacillus similis DSM 23365 = JCM 2765</name>
    <dbReference type="NCBI Taxonomy" id="1423804"/>
    <lineage>
        <taxon>Bacteria</taxon>
        <taxon>Bacillati</taxon>
        <taxon>Bacillota</taxon>
        <taxon>Bacilli</taxon>
        <taxon>Lactobacillales</taxon>
        <taxon>Lactobacillaceae</taxon>
        <taxon>Secundilactobacillus</taxon>
    </lineage>
</organism>
<accession>A0A0R2F082</accession>
<evidence type="ECO:0000313" key="2">
    <source>
        <dbReference type="Proteomes" id="UP000051442"/>
    </source>
</evidence>
<reference evidence="1 2" key="1">
    <citation type="journal article" date="2015" name="Genome Announc.">
        <title>Expanding the biotechnology potential of lactobacilli through comparative genomics of 213 strains and associated genera.</title>
        <authorList>
            <person name="Sun Z."/>
            <person name="Harris H.M."/>
            <person name="McCann A."/>
            <person name="Guo C."/>
            <person name="Argimon S."/>
            <person name="Zhang W."/>
            <person name="Yang X."/>
            <person name="Jeffery I.B."/>
            <person name="Cooney J.C."/>
            <person name="Kagawa T.F."/>
            <person name="Liu W."/>
            <person name="Song Y."/>
            <person name="Salvetti E."/>
            <person name="Wrobel A."/>
            <person name="Rasinkangas P."/>
            <person name="Parkhill J."/>
            <person name="Rea M.C."/>
            <person name="O'Sullivan O."/>
            <person name="Ritari J."/>
            <person name="Douillard F.P."/>
            <person name="Paul Ross R."/>
            <person name="Yang R."/>
            <person name="Briner A.E."/>
            <person name="Felis G.E."/>
            <person name="de Vos W.M."/>
            <person name="Barrangou R."/>
            <person name="Klaenhammer T.R."/>
            <person name="Caufield P.W."/>
            <person name="Cui Y."/>
            <person name="Zhang H."/>
            <person name="O'Toole P.W."/>
        </authorList>
    </citation>
    <scope>NUCLEOTIDE SEQUENCE [LARGE SCALE GENOMIC DNA]</scope>
    <source>
        <strain evidence="1 2">DSM 23365</strain>
    </source>
</reference>
<evidence type="ECO:0000313" key="1">
    <source>
        <dbReference type="EMBL" id="KRN21286.1"/>
    </source>
</evidence>
<name>A0A0R2F082_9LACO</name>
<keyword evidence="2" id="KW-1185">Reference proteome</keyword>
<gene>
    <name evidence="1" type="ORF">FD14_GL001153</name>
</gene>
<dbReference type="EMBL" id="AYZM01000119">
    <property type="protein sequence ID" value="KRN21286.1"/>
    <property type="molecule type" value="Genomic_DNA"/>
</dbReference>
<dbReference type="Proteomes" id="UP000051442">
    <property type="component" value="Unassembled WGS sequence"/>
</dbReference>
<sequence>MRLWRAKRRQTANTQITSNTYAGHKRKKHRIANETLATRCFKLISLFYGW</sequence>
<dbReference type="AlphaFoldDB" id="A0A0R2F082"/>
<proteinExistence type="predicted"/>
<comment type="caution">
    <text evidence="1">The sequence shown here is derived from an EMBL/GenBank/DDBJ whole genome shotgun (WGS) entry which is preliminary data.</text>
</comment>